<keyword evidence="8" id="KW-1185">Reference proteome</keyword>
<accession>A0A4U0ELY3</accession>
<sequence>MLKIIIKEGENIERALKRYKRKHRNIKVMQNLRENQFFTKPSVKRRREIQKAAYIQNLRDQEDI</sequence>
<dbReference type="NCBIfam" id="TIGR00030">
    <property type="entry name" value="S21p"/>
    <property type="match status" value="1"/>
</dbReference>
<dbReference type="HAMAP" id="MF_00358">
    <property type="entry name" value="Ribosomal_bS21"/>
    <property type="match status" value="1"/>
</dbReference>
<dbReference type="GO" id="GO:0003735">
    <property type="term" value="F:structural constituent of ribosome"/>
    <property type="evidence" value="ECO:0007669"/>
    <property type="project" value="InterPro"/>
</dbReference>
<dbReference type="PRINTS" id="PR00976">
    <property type="entry name" value="RIBOSOMALS21"/>
</dbReference>
<organism evidence="7 8">
    <name type="scientific">Pontimicrobium aquaticum</name>
    <dbReference type="NCBI Taxonomy" id="2565367"/>
    <lineage>
        <taxon>Bacteria</taxon>
        <taxon>Pseudomonadati</taxon>
        <taxon>Bacteroidota</taxon>
        <taxon>Flavobacteriia</taxon>
        <taxon>Flavobacteriales</taxon>
        <taxon>Flavobacteriaceae</taxon>
        <taxon>Pontimicrobium</taxon>
    </lineage>
</organism>
<evidence type="ECO:0000256" key="6">
    <source>
        <dbReference type="RuleBase" id="RU000667"/>
    </source>
</evidence>
<gene>
    <name evidence="5" type="primary">rpsU</name>
    <name evidence="7" type="ORF">E5167_14095</name>
</gene>
<evidence type="ECO:0000256" key="5">
    <source>
        <dbReference type="HAMAP-Rule" id="MF_00358"/>
    </source>
</evidence>
<dbReference type="GO" id="GO:1990904">
    <property type="term" value="C:ribonucleoprotein complex"/>
    <property type="evidence" value="ECO:0007669"/>
    <property type="project" value="UniProtKB-KW"/>
</dbReference>
<dbReference type="InterPro" id="IPR001911">
    <property type="entry name" value="Ribosomal_bS21"/>
</dbReference>
<evidence type="ECO:0000313" key="8">
    <source>
        <dbReference type="Proteomes" id="UP000307657"/>
    </source>
</evidence>
<dbReference type="OrthoDB" id="598353at2"/>
<evidence type="ECO:0000256" key="4">
    <source>
        <dbReference type="ARBA" id="ARBA00035135"/>
    </source>
</evidence>
<name>A0A4U0ELY3_9FLAO</name>
<keyword evidence="2 5" id="KW-0689">Ribosomal protein</keyword>
<dbReference type="Proteomes" id="UP000307657">
    <property type="component" value="Unassembled WGS sequence"/>
</dbReference>
<dbReference type="GO" id="GO:0006412">
    <property type="term" value="P:translation"/>
    <property type="evidence" value="ECO:0007669"/>
    <property type="project" value="UniProtKB-UniRule"/>
</dbReference>
<dbReference type="InterPro" id="IPR038380">
    <property type="entry name" value="Ribosomal_bS21_sf"/>
</dbReference>
<dbReference type="RefSeq" id="WP_136844808.1">
    <property type="nucleotide sequence ID" value="NZ_SUPL01000009.1"/>
</dbReference>
<dbReference type="AlphaFoldDB" id="A0A4U0ELY3"/>
<comment type="caution">
    <text evidence="7">The sequence shown here is derived from an EMBL/GenBank/DDBJ whole genome shotgun (WGS) entry which is preliminary data.</text>
</comment>
<dbReference type="Gene3D" id="1.20.5.1150">
    <property type="entry name" value="Ribosomal protein S8"/>
    <property type="match status" value="1"/>
</dbReference>
<evidence type="ECO:0000256" key="1">
    <source>
        <dbReference type="ARBA" id="ARBA00006640"/>
    </source>
</evidence>
<protein>
    <recommendedName>
        <fullName evidence="4 5">Small ribosomal subunit protein bS21</fullName>
    </recommendedName>
</protein>
<keyword evidence="3 5" id="KW-0687">Ribonucleoprotein</keyword>
<evidence type="ECO:0000256" key="3">
    <source>
        <dbReference type="ARBA" id="ARBA00023274"/>
    </source>
</evidence>
<dbReference type="EMBL" id="SUPL01000009">
    <property type="protein sequence ID" value="TJY32491.1"/>
    <property type="molecule type" value="Genomic_DNA"/>
</dbReference>
<dbReference type="Pfam" id="PF01165">
    <property type="entry name" value="Ribosomal_S21"/>
    <property type="match status" value="1"/>
</dbReference>
<reference evidence="7 8" key="1">
    <citation type="submission" date="2019-04" db="EMBL/GenBank/DDBJ databases">
        <title>Lacinutrix sp. nov., isolated from marine water.</title>
        <authorList>
            <person name="Kim W."/>
        </authorList>
    </citation>
    <scope>NUCLEOTIDE SEQUENCE [LARGE SCALE GENOMIC DNA]</scope>
    <source>
        <strain evidence="7 8">CAU 1491</strain>
    </source>
</reference>
<proteinExistence type="inferred from homology"/>
<evidence type="ECO:0000313" key="7">
    <source>
        <dbReference type="EMBL" id="TJY32491.1"/>
    </source>
</evidence>
<comment type="similarity">
    <text evidence="1 5 6">Belongs to the bacterial ribosomal protein bS21 family.</text>
</comment>
<evidence type="ECO:0000256" key="2">
    <source>
        <dbReference type="ARBA" id="ARBA00022980"/>
    </source>
</evidence>
<dbReference type="GO" id="GO:0005840">
    <property type="term" value="C:ribosome"/>
    <property type="evidence" value="ECO:0007669"/>
    <property type="project" value="UniProtKB-KW"/>
</dbReference>